<dbReference type="GO" id="GO:0004352">
    <property type="term" value="F:glutamate dehydrogenase (NAD+) activity"/>
    <property type="evidence" value="ECO:0007669"/>
    <property type="project" value="UniProtKB-EC"/>
</dbReference>
<reference evidence="7" key="1">
    <citation type="submission" date="2018-06" db="EMBL/GenBank/DDBJ databases">
        <authorList>
            <person name="Zhirakovskaya E."/>
        </authorList>
    </citation>
    <scope>NUCLEOTIDE SEQUENCE</scope>
</reference>
<dbReference type="InterPro" id="IPR048381">
    <property type="entry name" value="GDH_C"/>
</dbReference>
<feature type="domain" description="NAD-glutamate dehydrogenase N-terminal ACT1" evidence="4">
    <location>
        <begin position="34"/>
        <end position="176"/>
    </location>
</feature>
<organism evidence="7">
    <name type="scientific">hydrothermal vent metagenome</name>
    <dbReference type="NCBI Taxonomy" id="652676"/>
    <lineage>
        <taxon>unclassified sequences</taxon>
        <taxon>metagenomes</taxon>
        <taxon>ecological metagenomes</taxon>
    </lineage>
</organism>
<dbReference type="EC" id="1.4.1.2" evidence="7"/>
<dbReference type="SUPFAM" id="SSF51735">
    <property type="entry name" value="NAD(P)-binding Rossmann-fold domains"/>
    <property type="match status" value="1"/>
</dbReference>
<dbReference type="InterPro" id="IPR036291">
    <property type="entry name" value="NAD(P)-bd_dom_sf"/>
</dbReference>
<evidence type="ECO:0000259" key="5">
    <source>
        <dbReference type="Pfam" id="PF21076"/>
    </source>
</evidence>
<dbReference type="GO" id="GO:0004069">
    <property type="term" value="F:L-aspartate:2-oxoglutarate aminotransferase activity"/>
    <property type="evidence" value="ECO:0007669"/>
    <property type="project" value="InterPro"/>
</dbReference>
<evidence type="ECO:0000259" key="6">
    <source>
        <dbReference type="Pfam" id="PF21077"/>
    </source>
</evidence>
<sequence>MLHLNEDKQEAIQQVIARINDKLPTKKTSLASAFTEKFYESTAPDDILERSTLNLYGAALAQWNIAYKRLKNKKLLHVYNPKMDEHGWQSTHTVIEIVIDDMPFLVDSISMALNQLGLTIHLIIHPVMHVVRDTDGMLQSVANAPAKNEASTAEAVLHFEVDRRANEKDLNQLEARVKSALDDVRVAVADWKKMSTALQETIQHIKDNPPTLDQDEINQDLEFLEWLARNHFTFLGYREYCFSPKENREEEDVLRIVPGSGLGILRTHMGETTSRSFAHLPSEVKKRARKPSLLIITKSNSRSTVHRPGYLDYVGIKRFNAAGEVVGEWRFLGLYTSSAYTSRIKDIPLLRQKEQRIMEGTGYRSSGHSAKALVNIIETLPRDELFQCTTDELYTTASAILHLQERQRVRLLVRQDPYGRFLSCLVFLPRERFNTENRIKIQNILRSAFNASSIDFSVSLSESVLARLYFIAHTEPGALSEYDVNELEKKITNSIRSWEDDLLNSLLQELGEENGTTLFARYAKSFPASYREDYPAPAAVSDILKIEELMGDIPIAMSLYVPLEATEGEIRFKIFRRDQPIYLSVILPMLENMGVTVIDERPHEVKSCDEDIIWVHDVGMSYDPDKIIDLDHLREFFQNAFAQIWTGNVENDGFNRLVLGAQLPWRNVVILRACYKYLRQTGFPFSQKYIEQALCKHPQIASLLVDLFHARLNPKEHEYTILRTKNLNETIEQLLDQVPSLDDDRILRQFFILIQAVLRTNFYQQESNGAHKDYISFKLDPSHIPGLPKPVPMYEIFVYSVHTEGVHLRGGKVSRGGLRWSDRMEDFRTEIFGLMKTQMVKNSIIVPVGAKGGFVLKKLPTEGDANALKEAVARSYRTFIRGLLDITDNLQEGKVVPPLQVVRYDGDDPYLVVAADKGTATFSDTANSIAKEYDFWLGDAFASGGSAGYDHKKMGITARGAWESVKHHFRERAIDIQKTNFTVMGIGGMNGDVFGNGMLLSEHIKLIGTFNHKHIFLDPDPDTKQSFQERKRLFHLARSEWTDYKASLISKGGGVYMRDAKAITISPQVQKLLAITKKTLTPNELIQALLKAPVDLIWNGGIGTFIKAKFESHAHAGDRSNDSIRINASELRCKAFGEGGNLGLTANARIEFSRKGGYINTDFIDNSGGVDCSDHEVNIKILLNEVVKNGDLSEVHRNQLLVEMTDEVAQLVLANSYQQAQALSSTHAHASLLLDEHTRFICYLEKSGYLERSTWNLPDDESINKLRAAGEGLTRPELAVLLSYAKINLYDALLASDIYSDAYLANEIKYYFPKPIQERYSELLPQHRLRREIIATFNANTMINSEGITFLFRVMENTGAKAPDVTRAYVVAKNIFGTHHLRDKINELDNKISARDKSELLEITRKLTSRATEWFLRNCTQPLDISLSIQSFQASVHEISKNFFDMLDPEERNQLETDKQRYIDAGVPDDLAATIASLLPLYSALDITEVASTVERPILTVAKLYFELGTLLDIHWLRDLITDLSEAGRWPRLARAALRNDLFRVHRTITREALLLSDKSSDAKMALDQWQEVNKINVHQYMDHLENFKSSNATDLALLTVAINEARKLIRGTGKS</sequence>
<evidence type="ECO:0000256" key="1">
    <source>
        <dbReference type="SAM" id="Coils"/>
    </source>
</evidence>
<gene>
    <name evidence="7" type="ORF">MNBD_GAMMA16-2120</name>
</gene>
<feature type="domain" description="NAD-glutamate dehydrogenase ACT3" evidence="6">
    <location>
        <begin position="555"/>
        <end position="632"/>
    </location>
</feature>
<dbReference type="InterPro" id="IPR028971">
    <property type="entry name" value="NAD-GDH_cat"/>
</dbReference>
<name>A0A3B0ZHP5_9ZZZZ</name>
<dbReference type="InterPro" id="IPR049062">
    <property type="entry name" value="NAD_Glu_DH_ACT2"/>
</dbReference>
<dbReference type="PANTHER" id="PTHR43403">
    <property type="entry name" value="NAD-SPECIFIC GLUTAMATE DEHYDROGENASE"/>
    <property type="match status" value="1"/>
</dbReference>
<dbReference type="PIRSF" id="PIRSF036761">
    <property type="entry name" value="GDH_Mll4104"/>
    <property type="match status" value="1"/>
</dbReference>
<feature type="domain" description="NAD-glutamate dehydrogenase catalytic" evidence="2">
    <location>
        <begin position="731"/>
        <end position="1225"/>
    </location>
</feature>
<dbReference type="InterPro" id="IPR049064">
    <property type="entry name" value="NAD_Glu_DH_ACT3"/>
</dbReference>
<dbReference type="Pfam" id="PF21073">
    <property type="entry name" value="GDH_HM1"/>
    <property type="match status" value="1"/>
</dbReference>
<dbReference type="InterPro" id="IPR049059">
    <property type="entry name" value="NAD_Glu_DH_HM1"/>
</dbReference>
<evidence type="ECO:0000313" key="7">
    <source>
        <dbReference type="EMBL" id="VAW85799.1"/>
    </source>
</evidence>
<dbReference type="Pfam" id="PF05088">
    <property type="entry name" value="Bac_GDH_CD"/>
    <property type="match status" value="1"/>
</dbReference>
<proteinExistence type="predicted"/>
<dbReference type="Pfam" id="PF21076">
    <property type="entry name" value="GDH_ACT2"/>
    <property type="match status" value="1"/>
</dbReference>
<dbReference type="Pfam" id="PF21078">
    <property type="entry name" value="GDH_HM3"/>
    <property type="match status" value="1"/>
</dbReference>
<dbReference type="InterPro" id="IPR046346">
    <property type="entry name" value="Aminoacid_DH-like_N_sf"/>
</dbReference>
<dbReference type="Gene3D" id="3.40.50.720">
    <property type="entry name" value="NAD(P)-binding Rossmann-like Domain"/>
    <property type="match status" value="1"/>
</dbReference>
<dbReference type="InterPro" id="IPR049058">
    <property type="entry name" value="NAD_Glu_DH_HM2"/>
</dbReference>
<dbReference type="GO" id="GO:0006538">
    <property type="term" value="P:L-glutamate catabolic process"/>
    <property type="evidence" value="ECO:0007669"/>
    <property type="project" value="InterPro"/>
</dbReference>
<evidence type="ECO:0000259" key="2">
    <source>
        <dbReference type="Pfam" id="PF05088"/>
    </source>
</evidence>
<feature type="coiled-coil region" evidence="1">
    <location>
        <begin position="163"/>
        <end position="190"/>
    </location>
</feature>
<dbReference type="Pfam" id="PF21077">
    <property type="entry name" value="GDH_ACT3"/>
    <property type="match status" value="1"/>
</dbReference>
<dbReference type="Pfam" id="PF21079">
    <property type="entry name" value="GDH_HM2"/>
    <property type="match status" value="1"/>
</dbReference>
<protein>
    <submittedName>
        <fullName evidence="7">NAD-specific glutamate dehydrogenase, large form</fullName>
        <ecNumber evidence="7">1.4.1.2</ecNumber>
    </submittedName>
</protein>
<feature type="domain" description="NAD-glutamate dehydrogenase ACT2" evidence="5">
    <location>
        <begin position="410"/>
        <end position="499"/>
    </location>
</feature>
<evidence type="ECO:0000259" key="4">
    <source>
        <dbReference type="Pfam" id="PF21075"/>
    </source>
</evidence>
<dbReference type="InterPro" id="IPR024727">
    <property type="entry name" value="NAD_Glu_DH_N_ACT1"/>
</dbReference>
<keyword evidence="7" id="KW-0560">Oxidoreductase</keyword>
<evidence type="ECO:0000259" key="3">
    <source>
        <dbReference type="Pfam" id="PF21074"/>
    </source>
</evidence>
<dbReference type="InterPro" id="IPR007780">
    <property type="entry name" value="NAD_Glu_DH_bac"/>
</dbReference>
<dbReference type="InterPro" id="IPR049056">
    <property type="entry name" value="NAD_Glu_DH_HM3"/>
</dbReference>
<accession>A0A3B0ZHP5</accession>
<dbReference type="Pfam" id="PF21074">
    <property type="entry name" value="GDH_C"/>
    <property type="match status" value="1"/>
</dbReference>
<feature type="domain" description="NAD-specific glutamate dehydrogenase C-terminal" evidence="3">
    <location>
        <begin position="1270"/>
        <end position="1607"/>
    </location>
</feature>
<dbReference type="SUPFAM" id="SSF53223">
    <property type="entry name" value="Aminoacid dehydrogenase-like, N-terminal domain"/>
    <property type="match status" value="1"/>
</dbReference>
<dbReference type="PANTHER" id="PTHR43403:SF1">
    <property type="entry name" value="NAD-SPECIFIC GLUTAMATE DEHYDROGENASE"/>
    <property type="match status" value="1"/>
</dbReference>
<dbReference type="Pfam" id="PF21075">
    <property type="entry name" value="GDH_ACT1"/>
    <property type="match status" value="1"/>
</dbReference>
<dbReference type="EMBL" id="UOFO01000080">
    <property type="protein sequence ID" value="VAW85799.1"/>
    <property type="molecule type" value="Genomic_DNA"/>
</dbReference>
<keyword evidence="1" id="KW-0175">Coiled coil</keyword>